<comment type="caution">
    <text evidence="1">The sequence shown here is derived from an EMBL/GenBank/DDBJ whole genome shotgun (WGS) entry which is preliminary data.</text>
</comment>
<evidence type="ECO:0000313" key="1">
    <source>
        <dbReference type="EMBL" id="GAI86483.1"/>
    </source>
</evidence>
<accession>X1S0U4</accession>
<dbReference type="EMBL" id="BARW01008664">
    <property type="protein sequence ID" value="GAI86483.1"/>
    <property type="molecule type" value="Genomic_DNA"/>
</dbReference>
<feature type="non-terminal residue" evidence="1">
    <location>
        <position position="1"/>
    </location>
</feature>
<protein>
    <submittedName>
        <fullName evidence="1">Uncharacterized protein</fullName>
    </submittedName>
</protein>
<gene>
    <name evidence="1" type="ORF">S12H4_17678</name>
</gene>
<reference evidence="1" key="1">
    <citation type="journal article" date="2014" name="Front. Microbiol.">
        <title>High frequency of phylogenetically diverse reductive dehalogenase-homologous genes in deep subseafloor sedimentary metagenomes.</title>
        <authorList>
            <person name="Kawai M."/>
            <person name="Futagami T."/>
            <person name="Toyoda A."/>
            <person name="Takaki Y."/>
            <person name="Nishi S."/>
            <person name="Hori S."/>
            <person name="Arai W."/>
            <person name="Tsubouchi T."/>
            <person name="Morono Y."/>
            <person name="Uchiyama I."/>
            <person name="Ito T."/>
            <person name="Fujiyama A."/>
            <person name="Inagaki F."/>
            <person name="Takami H."/>
        </authorList>
    </citation>
    <scope>NUCLEOTIDE SEQUENCE</scope>
    <source>
        <strain evidence="1">Expedition CK06-06</strain>
    </source>
</reference>
<sequence>DKPEPEEVVSLIHKLHDSGKGVIGMKLIGGGDYVEESDKIDNALRFVLGLGSVDMIIIGFQEMAQIDNYTGRMKSALSEIKTA</sequence>
<name>X1S0U4_9ZZZZ</name>
<organism evidence="1">
    <name type="scientific">marine sediment metagenome</name>
    <dbReference type="NCBI Taxonomy" id="412755"/>
    <lineage>
        <taxon>unclassified sequences</taxon>
        <taxon>metagenomes</taxon>
        <taxon>ecological metagenomes</taxon>
    </lineage>
</organism>
<dbReference type="AlphaFoldDB" id="X1S0U4"/>
<proteinExistence type="predicted"/>